<dbReference type="RefSeq" id="YP_009217389.1">
    <property type="nucleotide sequence ID" value="NC_028999.1"/>
</dbReference>
<gene>
    <name evidence="1" type="primary">310</name>
</gene>
<reference evidence="1 2" key="1">
    <citation type="journal article" date="2011" name="Microbiology">
        <title>The Pseudomonas aeruginosa generalized transducing phage phiPA3 is a new member of the phiKZ-like group of 'jumbo' phages, and infects model laboratory strains and clinical isolates from cystic fibrosis patients.</title>
        <authorList>
            <person name="Monson R."/>
            <person name="Foulds I."/>
            <person name="Foweraker J."/>
            <person name="Welch M."/>
            <person name="Salmond G.P."/>
        </authorList>
    </citation>
    <scope>NUCLEOTIDE SEQUENCE [LARGE SCALE GENOMIC DNA]</scope>
</reference>
<proteinExistence type="predicted"/>
<organismHost>
    <name type="scientific">Pseudomonas aeruginosa</name>
    <dbReference type="NCBI Taxonomy" id="287"/>
</organismHost>
<evidence type="ECO:0000313" key="2">
    <source>
        <dbReference type="Proteomes" id="UP000008388"/>
    </source>
</evidence>
<dbReference type="GeneID" id="26643838"/>
<keyword evidence="2" id="KW-1185">Reference proteome</keyword>
<evidence type="ECO:0000313" key="1">
    <source>
        <dbReference type="EMBL" id="AEH03733.1"/>
    </source>
</evidence>
<organism evidence="1 2">
    <name type="scientific">Pseudomonas phage PhiPA3</name>
    <name type="common">Pseudomonas aeruginosa phage PhiPA3</name>
    <dbReference type="NCBI Taxonomy" id="998086"/>
    <lineage>
        <taxon>Viruses</taxon>
        <taxon>Duplodnaviria</taxon>
        <taxon>Heunggongvirae</taxon>
        <taxon>Uroviricota</taxon>
        <taxon>Caudoviricetes</taxon>
        <taxon>Chimalliviridae</taxon>
        <taxon>Miltoncavirus</taxon>
        <taxon>Miltoncavirus PhiPA3</taxon>
    </lineage>
</organism>
<sequence>MAEVKFEITSDKAHLGKTLLGAELVRQLRKAGFPVVTECIDGDLECRVEDDETDHNHRLKELGKFFQDNGHAVKVVEYLTVPLARYPLFDQQTRVVMPVPNGVENPAAFAEEVNAAVKGIFERYGVPPEAYAKLRQSSLYGRPLSRAVLELDKDNPDPSHTAQLVQDAINESAHRAFPLGDPRDQRQDVSDAIANANNVVLSKKP</sequence>
<dbReference type="EMBL" id="HQ630627">
    <property type="protein sequence ID" value="AEH03733.1"/>
    <property type="molecule type" value="Genomic_DNA"/>
</dbReference>
<accession>F8SJE6</accession>
<protein>
    <submittedName>
        <fullName evidence="1">Uncharacterized protein 310</fullName>
    </submittedName>
</protein>
<dbReference type="KEGG" id="vg:26643838"/>
<dbReference type="Proteomes" id="UP000008388">
    <property type="component" value="Segment"/>
</dbReference>
<name>F8SJE6_BPPA3</name>